<proteinExistence type="predicted"/>
<evidence type="ECO:0000313" key="3">
    <source>
        <dbReference type="Proteomes" id="UP000748025"/>
    </source>
</evidence>
<sequence>MSRYNGRDSDVEAICGAALGLLAILKLDSKRVIVVGHSMGAIVASEMALHLSPLGIILLGPVNPSSQLADVFTARIQLVQK</sequence>
<dbReference type="InterPro" id="IPR000073">
    <property type="entry name" value="AB_hydrolase_1"/>
</dbReference>
<dbReference type="Proteomes" id="UP000748025">
    <property type="component" value="Unassembled WGS sequence"/>
</dbReference>
<dbReference type="Pfam" id="PF12697">
    <property type="entry name" value="Abhydrolase_6"/>
    <property type="match status" value="1"/>
</dbReference>
<keyword evidence="3" id="KW-1185">Reference proteome</keyword>
<accession>A0A9P7SX51</accession>
<dbReference type="Gene3D" id="3.40.50.1820">
    <property type="entry name" value="alpha/beta hydrolase"/>
    <property type="match status" value="1"/>
</dbReference>
<feature type="domain" description="AB hydrolase-1" evidence="1">
    <location>
        <begin position="18"/>
        <end position="71"/>
    </location>
</feature>
<dbReference type="EMBL" id="SRPW01002797">
    <property type="protein sequence ID" value="KAG5990446.1"/>
    <property type="molecule type" value="Genomic_DNA"/>
</dbReference>
<gene>
    <name evidence="2" type="ORF">E4U43_004285</name>
</gene>
<comment type="caution">
    <text evidence="2">The sequence shown here is derived from an EMBL/GenBank/DDBJ whole genome shotgun (WGS) entry which is preliminary data.</text>
</comment>
<evidence type="ECO:0000313" key="2">
    <source>
        <dbReference type="EMBL" id="KAG5990446.1"/>
    </source>
</evidence>
<reference evidence="2" key="1">
    <citation type="journal article" date="2020" name="bioRxiv">
        <title>Whole genome comparisons of ergot fungi reveals the divergence and evolution of species within the genus Claviceps are the result of varying mechanisms driving genome evolution and host range expansion.</title>
        <authorList>
            <person name="Wyka S.A."/>
            <person name="Mondo S.J."/>
            <person name="Liu M."/>
            <person name="Dettman J."/>
            <person name="Nalam V."/>
            <person name="Broders K.D."/>
        </authorList>
    </citation>
    <scope>NUCLEOTIDE SEQUENCE</scope>
    <source>
        <strain evidence="2">CCC 602</strain>
    </source>
</reference>
<dbReference type="InterPro" id="IPR029058">
    <property type="entry name" value="AB_hydrolase_fold"/>
</dbReference>
<evidence type="ECO:0000259" key="1">
    <source>
        <dbReference type="Pfam" id="PF12697"/>
    </source>
</evidence>
<protein>
    <recommendedName>
        <fullName evidence="1">AB hydrolase-1 domain-containing protein</fullName>
    </recommendedName>
</protein>
<dbReference type="OrthoDB" id="2498029at2759"/>
<dbReference type="SUPFAM" id="SSF53474">
    <property type="entry name" value="alpha/beta-Hydrolases"/>
    <property type="match status" value="1"/>
</dbReference>
<dbReference type="AlphaFoldDB" id="A0A9P7SX51"/>
<name>A0A9P7SX51_9HYPO</name>
<organism evidence="2 3">
    <name type="scientific">Claviceps pusilla</name>
    <dbReference type="NCBI Taxonomy" id="123648"/>
    <lineage>
        <taxon>Eukaryota</taxon>
        <taxon>Fungi</taxon>
        <taxon>Dikarya</taxon>
        <taxon>Ascomycota</taxon>
        <taxon>Pezizomycotina</taxon>
        <taxon>Sordariomycetes</taxon>
        <taxon>Hypocreomycetidae</taxon>
        <taxon>Hypocreales</taxon>
        <taxon>Clavicipitaceae</taxon>
        <taxon>Claviceps</taxon>
    </lineage>
</organism>
<feature type="non-terminal residue" evidence="2">
    <location>
        <position position="81"/>
    </location>
</feature>